<proteinExistence type="predicted"/>
<comment type="caution">
    <text evidence="2">The sequence shown here is derived from an EMBL/GenBank/DDBJ whole genome shotgun (WGS) entry which is preliminary data.</text>
</comment>
<dbReference type="RefSeq" id="XP_021881780.1">
    <property type="nucleotide sequence ID" value="XM_022024111.1"/>
</dbReference>
<dbReference type="Proteomes" id="UP000193648">
    <property type="component" value="Unassembled WGS sequence"/>
</dbReference>
<dbReference type="InParanoid" id="A0A1Y2GT83"/>
<evidence type="ECO:0000313" key="3">
    <source>
        <dbReference type="Proteomes" id="UP000193648"/>
    </source>
</evidence>
<feature type="compositionally biased region" description="Pro residues" evidence="1">
    <location>
        <begin position="111"/>
        <end position="126"/>
    </location>
</feature>
<feature type="region of interest" description="Disordered" evidence="1">
    <location>
        <begin position="235"/>
        <end position="291"/>
    </location>
</feature>
<accession>A0A1Y2GT83</accession>
<feature type="compositionally biased region" description="Polar residues" evidence="1">
    <location>
        <begin position="177"/>
        <end position="195"/>
    </location>
</feature>
<feature type="compositionally biased region" description="Low complexity" evidence="1">
    <location>
        <begin position="240"/>
        <end position="260"/>
    </location>
</feature>
<feature type="region of interest" description="Disordered" evidence="1">
    <location>
        <begin position="50"/>
        <end position="77"/>
    </location>
</feature>
<feature type="compositionally biased region" description="Low complexity" evidence="1">
    <location>
        <begin position="270"/>
        <end position="281"/>
    </location>
</feature>
<keyword evidence="3" id="KW-1185">Reference proteome</keyword>
<feature type="region of interest" description="Disordered" evidence="1">
    <location>
        <begin position="106"/>
        <end position="126"/>
    </location>
</feature>
<dbReference type="GeneID" id="33565955"/>
<sequence>MKNMITSTTILSRKLQRRVDQVIIGREKQAAKMKVVRAKEQAYDQAVAAVHTSTSTSSHPQWSGSSSSPSKPISPLMANAQSQDHPLALLGSTGSKSLELDINASSSAARLPPPSPPPPSAGLPFPLPAKPAFPVISTMRSSNRSESPPLSISPHFSPLLLGRTTATAASPGRDFANSPTSSLTGGNDSDVQQQQLSERVDRFPQISSTAQDDEASKNLSTQFASEVEVVRLRRKKKLSKSSANTSNSSIVSVSTTASVKRSQSVKSKGKGAAKITTTKSTLSVQQAEPSQ</sequence>
<feature type="compositionally biased region" description="Polar residues" evidence="1">
    <location>
        <begin position="282"/>
        <end position="291"/>
    </location>
</feature>
<evidence type="ECO:0000313" key="2">
    <source>
        <dbReference type="EMBL" id="ORZ16845.1"/>
    </source>
</evidence>
<organism evidence="2 3">
    <name type="scientific">Lobosporangium transversale</name>
    <dbReference type="NCBI Taxonomy" id="64571"/>
    <lineage>
        <taxon>Eukaryota</taxon>
        <taxon>Fungi</taxon>
        <taxon>Fungi incertae sedis</taxon>
        <taxon>Mucoromycota</taxon>
        <taxon>Mortierellomycotina</taxon>
        <taxon>Mortierellomycetes</taxon>
        <taxon>Mortierellales</taxon>
        <taxon>Mortierellaceae</taxon>
        <taxon>Lobosporangium</taxon>
    </lineage>
</organism>
<reference evidence="2 3" key="1">
    <citation type="submission" date="2016-07" db="EMBL/GenBank/DDBJ databases">
        <title>Pervasive Adenine N6-methylation of Active Genes in Fungi.</title>
        <authorList>
            <consortium name="DOE Joint Genome Institute"/>
            <person name="Mondo S.J."/>
            <person name="Dannebaum R.O."/>
            <person name="Kuo R.C."/>
            <person name="Labutti K."/>
            <person name="Haridas S."/>
            <person name="Kuo A."/>
            <person name="Salamov A."/>
            <person name="Ahrendt S.R."/>
            <person name="Lipzen A."/>
            <person name="Sullivan W."/>
            <person name="Andreopoulos W.B."/>
            <person name="Clum A."/>
            <person name="Lindquist E."/>
            <person name="Daum C."/>
            <person name="Ramamoorthy G.K."/>
            <person name="Gryganskyi A."/>
            <person name="Culley D."/>
            <person name="Magnuson J.K."/>
            <person name="James T.Y."/>
            <person name="O'Malley M.A."/>
            <person name="Stajich J.E."/>
            <person name="Spatafora J.W."/>
            <person name="Visel A."/>
            <person name="Grigoriev I.V."/>
        </authorList>
    </citation>
    <scope>NUCLEOTIDE SEQUENCE [LARGE SCALE GENOMIC DNA]</scope>
    <source>
        <strain evidence="2 3">NRRL 3116</strain>
    </source>
</reference>
<gene>
    <name evidence="2" type="ORF">BCR41DRAFT_353279</name>
</gene>
<name>A0A1Y2GT83_9FUNG</name>
<dbReference type="EMBL" id="MCFF01000017">
    <property type="protein sequence ID" value="ORZ16845.1"/>
    <property type="molecule type" value="Genomic_DNA"/>
</dbReference>
<feature type="region of interest" description="Disordered" evidence="1">
    <location>
        <begin position="168"/>
        <end position="195"/>
    </location>
</feature>
<feature type="compositionally biased region" description="Low complexity" evidence="1">
    <location>
        <begin position="52"/>
        <end position="75"/>
    </location>
</feature>
<dbReference type="AlphaFoldDB" id="A0A1Y2GT83"/>
<dbReference type="OrthoDB" id="2428951at2759"/>
<protein>
    <submittedName>
        <fullName evidence="2">Uncharacterized protein</fullName>
    </submittedName>
</protein>
<evidence type="ECO:0000256" key="1">
    <source>
        <dbReference type="SAM" id="MobiDB-lite"/>
    </source>
</evidence>